<evidence type="ECO:0000313" key="1">
    <source>
        <dbReference type="EMBL" id="KAB8078431.1"/>
    </source>
</evidence>
<organism evidence="1 2">
    <name type="scientific">Aspergillus leporis</name>
    <dbReference type="NCBI Taxonomy" id="41062"/>
    <lineage>
        <taxon>Eukaryota</taxon>
        <taxon>Fungi</taxon>
        <taxon>Dikarya</taxon>
        <taxon>Ascomycota</taxon>
        <taxon>Pezizomycotina</taxon>
        <taxon>Eurotiomycetes</taxon>
        <taxon>Eurotiomycetidae</taxon>
        <taxon>Eurotiales</taxon>
        <taxon>Aspergillaceae</taxon>
        <taxon>Aspergillus</taxon>
        <taxon>Aspergillus subgen. Circumdati</taxon>
    </lineage>
</organism>
<accession>A0A5N5XCM6</accession>
<protein>
    <submittedName>
        <fullName evidence="1">Uncharacterized protein</fullName>
    </submittedName>
</protein>
<dbReference type="EMBL" id="ML732158">
    <property type="protein sequence ID" value="KAB8078431.1"/>
    <property type="molecule type" value="Genomic_DNA"/>
</dbReference>
<keyword evidence="2" id="KW-1185">Reference proteome</keyword>
<sequence length="104" mass="11378">MQVAGTVAPEGEEKEDLRRVSLCVPPCVGHVIRGVVTWLIASSGFNICFFCPLYFCFSGTLVKVVSVPQWKCRTTILNNVGMQTHAGDRAYVRLMSSSPSPKNS</sequence>
<gene>
    <name evidence="1" type="ORF">BDV29DRAFT_166363</name>
</gene>
<proteinExistence type="predicted"/>
<name>A0A5N5XCM6_9EURO</name>
<dbReference type="Proteomes" id="UP000326565">
    <property type="component" value="Unassembled WGS sequence"/>
</dbReference>
<dbReference type="AlphaFoldDB" id="A0A5N5XCM6"/>
<evidence type="ECO:0000313" key="2">
    <source>
        <dbReference type="Proteomes" id="UP000326565"/>
    </source>
</evidence>
<reference evidence="1 2" key="1">
    <citation type="submission" date="2019-04" db="EMBL/GenBank/DDBJ databases">
        <title>Friends and foes A comparative genomics study of 23 Aspergillus species from section Flavi.</title>
        <authorList>
            <consortium name="DOE Joint Genome Institute"/>
            <person name="Kjaerbolling I."/>
            <person name="Vesth T."/>
            <person name="Frisvad J.C."/>
            <person name="Nybo J.L."/>
            <person name="Theobald S."/>
            <person name="Kildgaard S."/>
            <person name="Isbrandt T."/>
            <person name="Kuo A."/>
            <person name="Sato A."/>
            <person name="Lyhne E.K."/>
            <person name="Kogle M.E."/>
            <person name="Wiebenga A."/>
            <person name="Kun R.S."/>
            <person name="Lubbers R.J."/>
            <person name="Makela M.R."/>
            <person name="Barry K."/>
            <person name="Chovatia M."/>
            <person name="Clum A."/>
            <person name="Daum C."/>
            <person name="Haridas S."/>
            <person name="He G."/>
            <person name="LaButti K."/>
            <person name="Lipzen A."/>
            <person name="Mondo S."/>
            <person name="Riley R."/>
            <person name="Salamov A."/>
            <person name="Simmons B.A."/>
            <person name="Magnuson J.K."/>
            <person name="Henrissat B."/>
            <person name="Mortensen U.H."/>
            <person name="Larsen T.O."/>
            <person name="Devries R.P."/>
            <person name="Grigoriev I.V."/>
            <person name="Machida M."/>
            <person name="Baker S.E."/>
            <person name="Andersen M.R."/>
        </authorList>
    </citation>
    <scope>NUCLEOTIDE SEQUENCE [LARGE SCALE GENOMIC DNA]</scope>
    <source>
        <strain evidence="1 2">CBS 151.66</strain>
    </source>
</reference>